<dbReference type="AlphaFoldDB" id="A0A1E5INV3"/>
<dbReference type="Gene3D" id="1.25.10.90">
    <property type="match status" value="1"/>
</dbReference>
<dbReference type="Proteomes" id="UP000095237">
    <property type="component" value="Unassembled WGS sequence"/>
</dbReference>
<organism evidence="1 2">
    <name type="scientific">Endomicrobium trichonymphae</name>
    <dbReference type="NCBI Taxonomy" id="1408204"/>
    <lineage>
        <taxon>Bacteria</taxon>
        <taxon>Pseudomonadati</taxon>
        <taxon>Elusimicrobiota</taxon>
        <taxon>Endomicrobiia</taxon>
        <taxon>Endomicrobiales</taxon>
        <taxon>Endomicrobiaceae</taxon>
        <taxon>Candidatus Endomicrobiellum</taxon>
    </lineage>
</organism>
<proteinExistence type="predicted"/>
<comment type="caution">
    <text evidence="1">The sequence shown here is derived from an EMBL/GenBank/DDBJ whole genome shotgun (WGS) entry which is preliminary data.</text>
</comment>
<dbReference type="CDD" id="cd06561">
    <property type="entry name" value="AlkD_like"/>
    <property type="match status" value="1"/>
</dbReference>
<protein>
    <recommendedName>
        <fullName evidence="3">DNA alkylation repair protein</fullName>
    </recommendedName>
</protein>
<evidence type="ECO:0008006" key="3">
    <source>
        <dbReference type="Google" id="ProtNLM"/>
    </source>
</evidence>
<keyword evidence="2" id="KW-1185">Reference proteome</keyword>
<dbReference type="InterPro" id="IPR014825">
    <property type="entry name" value="DNA_alkylation"/>
</dbReference>
<evidence type="ECO:0000313" key="2">
    <source>
        <dbReference type="Proteomes" id="UP000095237"/>
    </source>
</evidence>
<dbReference type="SUPFAM" id="SSF48371">
    <property type="entry name" value="ARM repeat"/>
    <property type="match status" value="1"/>
</dbReference>
<sequence>MKINFKETLLKDLKKYKDGILAKYYAKYFQTHKGGYGEGDSFWGLKIPQQRITARKYWKDINLKDVEKLLQHKIHEVRLTALMILIEKYKKADDDAKSVIVKIYLKNSECINNWDLVDLSAPYIPGHYWHNNSLKDFWKYAESGNLWKERISMVSTLYFIRQGRFTETLVLSRLFLAHNHGLMHKASGWMLREVGKRNKKLLISFLDRYSKVMPRTMLRYSLEKLSPKKRECYMEKGRSESEK</sequence>
<accession>A0A1E5INV3</accession>
<dbReference type="Pfam" id="PF08713">
    <property type="entry name" value="DNA_alkylation"/>
    <property type="match status" value="1"/>
</dbReference>
<dbReference type="EMBL" id="LNVX01000135">
    <property type="protein sequence ID" value="OEG71638.1"/>
    <property type="molecule type" value="Genomic_DNA"/>
</dbReference>
<gene>
    <name evidence="1" type="ORF">ATZ36_02540</name>
</gene>
<evidence type="ECO:0000313" key="1">
    <source>
        <dbReference type="EMBL" id="OEG71638.1"/>
    </source>
</evidence>
<dbReference type="PANTHER" id="PTHR34070:SF1">
    <property type="entry name" value="DNA ALKYLATION REPAIR PROTEIN"/>
    <property type="match status" value="1"/>
</dbReference>
<dbReference type="PANTHER" id="PTHR34070">
    <property type="entry name" value="ARMADILLO-TYPE FOLD"/>
    <property type="match status" value="1"/>
</dbReference>
<name>A0A1E5INV3_ENDTX</name>
<reference evidence="1 2" key="1">
    <citation type="submission" date="2015-11" db="EMBL/GenBank/DDBJ databases">
        <title>Evidence for parallel genomic evolution in an endosymbiosis of termite gut flagellates.</title>
        <authorList>
            <person name="Zheng H."/>
        </authorList>
    </citation>
    <scope>NUCLEOTIDE SEQUENCE [LARGE SCALE GENOMIC DNA]</scope>
    <source>
        <strain evidence="1 2">CET450</strain>
    </source>
</reference>
<dbReference type="InterPro" id="IPR016024">
    <property type="entry name" value="ARM-type_fold"/>
</dbReference>